<organism evidence="1 2">
    <name type="scientific">Vararia minispora EC-137</name>
    <dbReference type="NCBI Taxonomy" id="1314806"/>
    <lineage>
        <taxon>Eukaryota</taxon>
        <taxon>Fungi</taxon>
        <taxon>Dikarya</taxon>
        <taxon>Basidiomycota</taxon>
        <taxon>Agaricomycotina</taxon>
        <taxon>Agaricomycetes</taxon>
        <taxon>Russulales</taxon>
        <taxon>Lachnocladiaceae</taxon>
        <taxon>Vararia</taxon>
    </lineage>
</organism>
<keyword evidence="2" id="KW-1185">Reference proteome</keyword>
<reference evidence="1" key="2">
    <citation type="journal article" date="2022" name="New Phytol.">
        <title>Evolutionary transition to the ectomycorrhizal habit in the genomes of a hyperdiverse lineage of mushroom-forming fungi.</title>
        <authorList>
            <person name="Looney B."/>
            <person name="Miyauchi S."/>
            <person name="Morin E."/>
            <person name="Drula E."/>
            <person name="Courty P.E."/>
            <person name="Kohler A."/>
            <person name="Kuo A."/>
            <person name="LaButti K."/>
            <person name="Pangilinan J."/>
            <person name="Lipzen A."/>
            <person name="Riley R."/>
            <person name="Andreopoulos W."/>
            <person name="He G."/>
            <person name="Johnson J."/>
            <person name="Nolan M."/>
            <person name="Tritt A."/>
            <person name="Barry K.W."/>
            <person name="Grigoriev I.V."/>
            <person name="Nagy L.G."/>
            <person name="Hibbett D."/>
            <person name="Henrissat B."/>
            <person name="Matheny P.B."/>
            <person name="Labbe J."/>
            <person name="Martin F.M."/>
        </authorList>
    </citation>
    <scope>NUCLEOTIDE SEQUENCE</scope>
    <source>
        <strain evidence="1">EC-137</strain>
    </source>
</reference>
<sequence length="535" mass="59432">MLPLRPDETQNKLRNRVLWKLDIHVLPPLALMWLANFIDRTNIGNARISGLEHDTHLVGNQFNVALAVFYASYIIVELPSNWVLKKARPNRWLPFLLVAWGIVTTLSGLVQSFSGLIAVRVMLGLCEGGLLPGMMLYLSTLYRRHELQLRRMHVLICNLTASLSGAFGGLLATAIIKMDGLAGLAGWRWIFILEGIATCLIGLLAAAVLPAGLDSARFFTDDERTFAIERFRAGNQITSSAPSSSDAPKLADVEEKGKEDLRVEMSDTKDEAKWVVNQEDEEFEWREIVRGFLEIQVWLTAMSYLGLIVSLYSFSLFLPTIVAGLGFSGGAAQLHTGMNFFLPPYVPAVFLTVVVAFVADRYRIRGPLIMLFLPLTIAGSCSRILGVLTPHMLVFRLLARTNEVRYGAVFLIASGLYPSAPCILSILPNNTSGHYKKATCVALQLALANLGGFVATFVYTPDQAPQYVRGHTIVLGFVCMAWVLITANVAYCIWENKARKDGKRQRNLEVYRILRDSGKTRAPIGDRHPEFLFTL</sequence>
<dbReference type="EMBL" id="MU273468">
    <property type="protein sequence ID" value="KAI0036750.1"/>
    <property type="molecule type" value="Genomic_DNA"/>
</dbReference>
<accession>A0ACB8QYZ9</accession>
<reference evidence="1" key="1">
    <citation type="submission" date="2021-02" db="EMBL/GenBank/DDBJ databases">
        <authorList>
            <consortium name="DOE Joint Genome Institute"/>
            <person name="Ahrendt S."/>
            <person name="Looney B.P."/>
            <person name="Miyauchi S."/>
            <person name="Morin E."/>
            <person name="Drula E."/>
            <person name="Courty P.E."/>
            <person name="Chicoki N."/>
            <person name="Fauchery L."/>
            <person name="Kohler A."/>
            <person name="Kuo A."/>
            <person name="Labutti K."/>
            <person name="Pangilinan J."/>
            <person name="Lipzen A."/>
            <person name="Riley R."/>
            <person name="Andreopoulos W."/>
            <person name="He G."/>
            <person name="Johnson J."/>
            <person name="Barry K.W."/>
            <person name="Grigoriev I.V."/>
            <person name="Nagy L."/>
            <person name="Hibbett D."/>
            <person name="Henrissat B."/>
            <person name="Matheny P.B."/>
            <person name="Labbe J."/>
            <person name="Martin F."/>
        </authorList>
    </citation>
    <scope>NUCLEOTIDE SEQUENCE</scope>
    <source>
        <strain evidence="1">EC-137</strain>
    </source>
</reference>
<evidence type="ECO:0000313" key="2">
    <source>
        <dbReference type="Proteomes" id="UP000814128"/>
    </source>
</evidence>
<gene>
    <name evidence="1" type="ORF">K488DRAFT_40329</name>
</gene>
<protein>
    <submittedName>
        <fullName evidence="1">MFS general substrate transporter</fullName>
    </submittedName>
</protein>
<name>A0ACB8QYZ9_9AGAM</name>
<proteinExistence type="predicted"/>
<dbReference type="Proteomes" id="UP000814128">
    <property type="component" value="Unassembled WGS sequence"/>
</dbReference>
<evidence type="ECO:0000313" key="1">
    <source>
        <dbReference type="EMBL" id="KAI0036750.1"/>
    </source>
</evidence>
<comment type="caution">
    <text evidence="1">The sequence shown here is derived from an EMBL/GenBank/DDBJ whole genome shotgun (WGS) entry which is preliminary data.</text>
</comment>